<accession>A0ABV4NTI0</accession>
<dbReference type="EMBL" id="JBGMEK010000001">
    <property type="protein sequence ID" value="MFA0809286.1"/>
    <property type="molecule type" value="Genomic_DNA"/>
</dbReference>
<organism evidence="1 2">
    <name type="scientific">Microbulbifer epialgicus</name>
    <dbReference type="NCBI Taxonomy" id="393907"/>
    <lineage>
        <taxon>Bacteria</taxon>
        <taxon>Pseudomonadati</taxon>
        <taxon>Pseudomonadota</taxon>
        <taxon>Gammaproteobacteria</taxon>
        <taxon>Cellvibrionales</taxon>
        <taxon>Microbulbiferaceae</taxon>
        <taxon>Microbulbifer</taxon>
    </lineage>
</organism>
<sequence length="213" mass="25206">MEETSERKRWYLQENRDLIWDIDDFQKKHMALEFVLKFECRLCVYSPGLSQLYGTYTINVTGVRSETLVVLPEIYGTEKFIGVNEESIKPTGIYIHPGWLFNLDYNHMMTIPIKHRGRFMRSRPIPLAQGFAMVNNQLRRSQFLPVLVNGSLREYRRTAPFLHLYRVDLEALNRSRFHKEQIREIIGKKLTNILPINNNDAAELYEVNNNDKR</sequence>
<evidence type="ECO:0000313" key="2">
    <source>
        <dbReference type="Proteomes" id="UP001569428"/>
    </source>
</evidence>
<dbReference type="RefSeq" id="WP_371836907.1">
    <property type="nucleotide sequence ID" value="NZ_JBGMEK010000001.1"/>
</dbReference>
<evidence type="ECO:0000313" key="1">
    <source>
        <dbReference type="EMBL" id="MFA0809286.1"/>
    </source>
</evidence>
<name>A0ABV4NTI0_9GAMM</name>
<gene>
    <name evidence="1" type="ORF">ACCI49_00020</name>
</gene>
<dbReference type="Proteomes" id="UP001569428">
    <property type="component" value="Unassembled WGS sequence"/>
</dbReference>
<protein>
    <submittedName>
        <fullName evidence="1">Uncharacterized protein</fullName>
    </submittedName>
</protein>
<reference evidence="1 2" key="1">
    <citation type="submission" date="2024-08" db="EMBL/GenBank/DDBJ databases">
        <authorList>
            <person name="Ishaq N."/>
        </authorList>
    </citation>
    <scope>NUCLEOTIDE SEQUENCE [LARGE SCALE GENOMIC DNA]</scope>
    <source>
        <strain evidence="1 2">DSM 18651</strain>
    </source>
</reference>
<proteinExistence type="predicted"/>
<comment type="caution">
    <text evidence="1">The sequence shown here is derived from an EMBL/GenBank/DDBJ whole genome shotgun (WGS) entry which is preliminary data.</text>
</comment>
<keyword evidence="2" id="KW-1185">Reference proteome</keyword>